<evidence type="ECO:0000313" key="2">
    <source>
        <dbReference type="Proteomes" id="UP000764045"/>
    </source>
</evidence>
<evidence type="ECO:0000313" key="1">
    <source>
        <dbReference type="EMBL" id="MBM6662717.1"/>
    </source>
</evidence>
<sequence>MKKKKVRVCQNLGTVAKAQRLLWKCEQDRARLRRLYVDEATEHRKAARRLEMEIHHVGYYCDCVEFLHLALIEAKSLTKEGIEGKLKEYKEFGNVLYKNYLSKKEKLNKVEAYAFGKNIVAYADNEETLKRDLKEVRTMLEKEKALSCYLYDCKEALITSLYDESNKCPQVDNVKEKFMKFDLAASKRLEEKIKSITVG</sequence>
<proteinExistence type="predicted"/>
<dbReference type="AlphaFoldDB" id="A0A938WPF8"/>
<dbReference type="Proteomes" id="UP000764045">
    <property type="component" value="Unassembled WGS sequence"/>
</dbReference>
<comment type="caution">
    <text evidence="1">The sequence shown here is derived from an EMBL/GenBank/DDBJ whole genome shotgun (WGS) entry which is preliminary data.</text>
</comment>
<reference evidence="1 2" key="1">
    <citation type="journal article" date="2021" name="Sci. Rep.">
        <title>The distribution of antibiotic resistance genes in chicken gut microbiota commensals.</title>
        <authorList>
            <person name="Juricova H."/>
            <person name="Matiasovicova J."/>
            <person name="Kubasova T."/>
            <person name="Cejkova D."/>
            <person name="Rychlik I."/>
        </authorList>
    </citation>
    <scope>NUCLEOTIDE SEQUENCE [LARGE SCALE GENOMIC DNA]</scope>
    <source>
        <strain evidence="1 2">An819</strain>
    </source>
</reference>
<dbReference type="EMBL" id="JACJJL010000027">
    <property type="protein sequence ID" value="MBM6662717.1"/>
    <property type="molecule type" value="Genomic_DNA"/>
</dbReference>
<organism evidence="1 2">
    <name type="scientific">Marseilla massiliensis</name>
    <dbReference type="NCBI Taxonomy" id="1841864"/>
    <lineage>
        <taxon>Bacteria</taxon>
        <taxon>Pseudomonadati</taxon>
        <taxon>Bacteroidota</taxon>
        <taxon>Bacteroidia</taxon>
        <taxon>Bacteroidales</taxon>
        <taxon>Prevotellaceae</taxon>
        <taxon>Marseilla</taxon>
    </lineage>
</organism>
<gene>
    <name evidence="1" type="ORF">H6B30_13335</name>
</gene>
<accession>A0A938WPF8</accession>
<dbReference type="RefSeq" id="WP_205111400.1">
    <property type="nucleotide sequence ID" value="NZ_JACJJL010000027.1"/>
</dbReference>
<keyword evidence="2" id="KW-1185">Reference proteome</keyword>
<name>A0A938WPF8_9BACT</name>
<protein>
    <submittedName>
        <fullName evidence="1">Uncharacterized protein</fullName>
    </submittedName>
</protein>